<geneLocation type="plasmid" evidence="2 3">
    <name>1</name>
</geneLocation>
<dbReference type="NCBIfam" id="TIGR02743">
    <property type="entry name" value="TraW"/>
    <property type="match status" value="1"/>
</dbReference>
<keyword evidence="1" id="KW-0732">Signal</keyword>
<proteinExistence type="predicted"/>
<accession>A0A0N7GTC3</accession>
<sequence length="220" mass="23911">MRVAFSFLVAGGLAVSATASSGGAVSGQSVDHGQMGQTWSIAEPDLLSVIKARLDHAAATGKLDQMNRQFAEKVKARVMRPVPVSGISPAEETRSWEFDPSIRIDKDIRDHKGNLIAVAGQRVNPLAAAALSKKLLFVDGDDPAEVEWAMKHGGDARAKIIFVDGSPFELMKVHQRRFYFDQDGRLTSYFGIRRTPALVEQRGDVLIVTEQAIARKGRGA</sequence>
<keyword evidence="2" id="KW-0614">Plasmid</keyword>
<feature type="signal peptide" evidence="1">
    <location>
        <begin position="1"/>
        <end position="19"/>
    </location>
</feature>
<dbReference type="AlphaFoldDB" id="A0A0N7GTC3"/>
<feature type="chain" id="PRO_5006012247" evidence="1">
    <location>
        <begin position="20"/>
        <end position="220"/>
    </location>
</feature>
<gene>
    <name evidence="2" type="ORF">AN936_23510</name>
</gene>
<dbReference type="InterPro" id="IPR014114">
    <property type="entry name" value="TraW"/>
</dbReference>
<evidence type="ECO:0000313" key="2">
    <source>
        <dbReference type="EMBL" id="ALH83115.1"/>
    </source>
</evidence>
<evidence type="ECO:0000313" key="3">
    <source>
        <dbReference type="Proteomes" id="UP000058074"/>
    </source>
</evidence>
<name>A0A0N7GTC3_SPHMC</name>
<organism evidence="2 3">
    <name type="scientific">Sphingopyxis macrogoltabida</name>
    <name type="common">Sphingomonas macrogoltabidus</name>
    <dbReference type="NCBI Taxonomy" id="33050"/>
    <lineage>
        <taxon>Bacteria</taxon>
        <taxon>Pseudomonadati</taxon>
        <taxon>Pseudomonadota</taxon>
        <taxon>Alphaproteobacteria</taxon>
        <taxon>Sphingomonadales</taxon>
        <taxon>Sphingomonadaceae</taxon>
        <taxon>Sphingopyxis</taxon>
    </lineage>
</organism>
<dbReference type="KEGG" id="smag:AN936_23510"/>
<protein>
    <submittedName>
        <fullName evidence="2">Conjugal transfer protein TraW</fullName>
    </submittedName>
</protein>
<reference evidence="2 3" key="1">
    <citation type="journal article" date="2015" name="Genome Announc.">
        <title>Complete Genome Sequence of Polypropylene Glycol- and Polyethylene Glycol-Degrading Sphingopyxis macrogoltabida Strain EY-1.</title>
        <authorList>
            <person name="Ohtsubo Y."/>
            <person name="Nagata Y."/>
            <person name="Numata M."/>
            <person name="Tsuchikane K."/>
            <person name="Hosoyama A."/>
            <person name="Yamazoe A."/>
            <person name="Tsuda M."/>
            <person name="Fujita N."/>
            <person name="Kawai F."/>
        </authorList>
    </citation>
    <scope>NUCLEOTIDE SEQUENCE [LARGE SCALE GENOMIC DNA]</scope>
    <source>
        <strain evidence="2 3">EY-1</strain>
        <plasmid evidence="2">1</plasmid>
    </source>
</reference>
<evidence type="ECO:0000256" key="1">
    <source>
        <dbReference type="SAM" id="SignalP"/>
    </source>
</evidence>
<dbReference type="Proteomes" id="UP000058074">
    <property type="component" value="Plasmid 1"/>
</dbReference>
<dbReference type="EMBL" id="CP012701">
    <property type="protein sequence ID" value="ALH83115.1"/>
    <property type="molecule type" value="Genomic_DNA"/>
</dbReference>
<dbReference type="PATRIC" id="fig|33050.5.peg.4754"/>